<evidence type="ECO:0000256" key="2">
    <source>
        <dbReference type="ARBA" id="ARBA00010819"/>
    </source>
</evidence>
<evidence type="ECO:0000259" key="9">
    <source>
        <dbReference type="SMART" id="SM00939"/>
    </source>
</evidence>
<keyword evidence="4" id="KW-0031">Aminopeptidase</keyword>
<evidence type="ECO:0000313" key="11">
    <source>
        <dbReference type="Proteomes" id="UP000682403"/>
    </source>
</evidence>
<dbReference type="InterPro" id="IPR013736">
    <property type="entry name" value="Xaa-Pro_dipept_C"/>
</dbReference>
<evidence type="ECO:0000256" key="4">
    <source>
        <dbReference type="ARBA" id="ARBA00022438"/>
    </source>
</evidence>
<protein>
    <recommendedName>
        <fullName evidence="3">Xaa-Pro dipeptidyl-peptidase</fullName>
        <ecNumber evidence="3">3.4.14.11</ecNumber>
    </recommendedName>
    <alternativeName>
        <fullName evidence="8">X-prolyl-dipeptidyl aminopeptidase</fullName>
    </alternativeName>
</protein>
<dbReference type="SUPFAM" id="SSF49785">
    <property type="entry name" value="Galactose-binding domain-like"/>
    <property type="match status" value="1"/>
</dbReference>
<dbReference type="InterPro" id="IPR008979">
    <property type="entry name" value="Galactose-bd-like_sf"/>
</dbReference>
<feature type="domain" description="Xaa-Pro dipeptidyl-peptidase C-terminal" evidence="9">
    <location>
        <begin position="351"/>
        <end position="568"/>
    </location>
</feature>
<evidence type="ECO:0000256" key="1">
    <source>
        <dbReference type="ARBA" id="ARBA00000123"/>
    </source>
</evidence>
<evidence type="ECO:0000256" key="3">
    <source>
        <dbReference type="ARBA" id="ARBA00012463"/>
    </source>
</evidence>
<dbReference type="SMART" id="SM00939">
    <property type="entry name" value="PepX_C"/>
    <property type="match status" value="1"/>
</dbReference>
<dbReference type="RefSeq" id="WP_211562282.1">
    <property type="nucleotide sequence ID" value="NZ_JAGVRK010000001.1"/>
</dbReference>
<dbReference type="Pfam" id="PF02129">
    <property type="entry name" value="Peptidase_S15"/>
    <property type="match status" value="1"/>
</dbReference>
<sequence>MLMGASPPGNEGIQNILVKDGMTQPVYSLEEAIPETVFVEVPLDSDKDGKRDRVHADIIRPKETEKGLKVPVIYEISPYRAGLNDVPVYDVDHELNAVKKSGMISNLQAPKAADFPGYYDNYFVPRGYAVILAESIGTGQSTGCPSTGDYREILGTKAVIDWLNGTADAFDSKGNKIDAGWTTGKVGMTGVSYNGTLPNAVAATGDKGLKTIVPVAAISSWYDYYRSNGAVTAPGGYQGEDTDNMAEAILTRENPEVCRPVIEELTEGQDRKTGDYNAFWKARDYAGKAHNVRASVLVVHGLNDWNVKTKQFAQWWEALGTYHVPRKLWLHQGGHASPYSFRRDEWLTTLNKWFDYWLYDVKNDVMKQPMVDIQREDKSWHTESKWPAKNTSDTKLYFSEQAEGAGLIGLQTSKNNDSVQTILDDAMKKAEELAKNPIEKNENRLAFMTGELNKPLRISGTPKVTVQASLSKPAANLTALLVDYGPDNQANIVTRGWMDPQNVQSSLRSQSLTPGKSYSFSWSMQPDDYVFEKGHRLGIVLLSSDYNYTIRPRAGTRIEVDLSKSHLMLPVKKGLKGF</sequence>
<dbReference type="InterPro" id="IPR005674">
    <property type="entry name" value="CocE/Ser_esterase"/>
</dbReference>
<keyword evidence="5" id="KW-0645">Protease</keyword>
<dbReference type="InterPro" id="IPR029058">
    <property type="entry name" value="AB_hydrolase_fold"/>
</dbReference>
<dbReference type="NCBIfam" id="NF003780">
    <property type="entry name" value="PRK05371.1-1"/>
    <property type="match status" value="1"/>
</dbReference>
<dbReference type="Gene3D" id="1.10.246.70">
    <property type="match status" value="1"/>
</dbReference>
<dbReference type="InterPro" id="IPR000383">
    <property type="entry name" value="Xaa-Pro-like_dom"/>
</dbReference>
<dbReference type="EC" id="3.4.14.11" evidence="3"/>
<evidence type="ECO:0000256" key="8">
    <source>
        <dbReference type="ARBA" id="ARBA00030045"/>
    </source>
</evidence>
<keyword evidence="6" id="KW-0378">Hydrolase</keyword>
<dbReference type="NCBIfam" id="TIGR00976">
    <property type="entry name" value="CocE_NonD"/>
    <property type="match status" value="2"/>
</dbReference>
<dbReference type="Pfam" id="PF08530">
    <property type="entry name" value="PepX_C"/>
    <property type="match status" value="1"/>
</dbReference>
<evidence type="ECO:0000256" key="7">
    <source>
        <dbReference type="ARBA" id="ARBA00022825"/>
    </source>
</evidence>
<dbReference type="InterPro" id="IPR008252">
    <property type="entry name" value="Pept_S15_Xpro"/>
</dbReference>
<keyword evidence="7" id="KW-0720">Serine protease</keyword>
<dbReference type="PRINTS" id="PR00923">
    <property type="entry name" value="LACTOPTASE"/>
</dbReference>
<dbReference type="Gene3D" id="3.40.50.1820">
    <property type="entry name" value="alpha/beta hydrolase"/>
    <property type="match status" value="1"/>
</dbReference>
<name>A0ABS5LEK2_9BACI</name>
<evidence type="ECO:0000256" key="6">
    <source>
        <dbReference type="ARBA" id="ARBA00022801"/>
    </source>
</evidence>
<accession>A0ABS5LEK2</accession>
<dbReference type="PANTHER" id="PTHR43056:SF10">
    <property type="entry name" value="COCE_NOND FAMILY, PUTATIVE (AFU_ORTHOLOGUE AFUA_7G00600)-RELATED"/>
    <property type="match status" value="1"/>
</dbReference>
<keyword evidence="11" id="KW-1185">Reference proteome</keyword>
<dbReference type="SUPFAM" id="SSF53474">
    <property type="entry name" value="alpha/beta-Hydrolases"/>
    <property type="match status" value="1"/>
</dbReference>
<comment type="caution">
    <text evidence="10">The sequence shown here is derived from an EMBL/GenBank/DDBJ whole genome shotgun (WGS) entry which is preliminary data.</text>
</comment>
<gene>
    <name evidence="10" type="ORF">J9317_10390</name>
</gene>
<organism evidence="10 11">
    <name type="scientific">Metabacillus flavus</name>
    <dbReference type="NCBI Taxonomy" id="2823519"/>
    <lineage>
        <taxon>Bacteria</taxon>
        <taxon>Bacillati</taxon>
        <taxon>Bacillota</taxon>
        <taxon>Bacilli</taxon>
        <taxon>Bacillales</taxon>
        <taxon>Bacillaceae</taxon>
        <taxon>Metabacillus</taxon>
    </lineage>
</organism>
<comment type="similarity">
    <text evidence="2">Belongs to the peptidase S15 family.</text>
</comment>
<dbReference type="PANTHER" id="PTHR43056">
    <property type="entry name" value="PEPTIDASE S9 PROLYL OLIGOPEPTIDASE"/>
    <property type="match status" value="1"/>
</dbReference>
<dbReference type="Gene3D" id="2.60.120.260">
    <property type="entry name" value="Galactose-binding domain-like"/>
    <property type="match status" value="1"/>
</dbReference>
<comment type="catalytic activity">
    <reaction evidence="1">
        <text>Hydrolyzes Xaa-Pro-|- bonds to release unblocked, N-terminal dipeptides from substrates including Ala-Pro-|-p-nitroanilide and (sequentially) Tyr-Pro-|-Phe-Pro-|-Gly-Pro-|-Ile.</text>
        <dbReference type="EC" id="3.4.14.11"/>
    </reaction>
</comment>
<dbReference type="EMBL" id="JAGVRK010000001">
    <property type="protein sequence ID" value="MBS2969170.1"/>
    <property type="molecule type" value="Genomic_DNA"/>
</dbReference>
<evidence type="ECO:0000256" key="5">
    <source>
        <dbReference type="ARBA" id="ARBA00022670"/>
    </source>
</evidence>
<dbReference type="InterPro" id="IPR050585">
    <property type="entry name" value="Xaa-Pro_dipeptidyl-ppase/CocE"/>
</dbReference>
<proteinExistence type="inferred from homology"/>
<dbReference type="Proteomes" id="UP000682403">
    <property type="component" value="Unassembled WGS sequence"/>
</dbReference>
<evidence type="ECO:0000313" key="10">
    <source>
        <dbReference type="EMBL" id="MBS2969170.1"/>
    </source>
</evidence>
<reference evidence="10 11" key="1">
    <citation type="submission" date="2021-04" db="EMBL/GenBank/DDBJ databases">
        <title>Metabacillus sp. strain KIGAM252 whole genome sequence.</title>
        <authorList>
            <person name="Seo M.-J."/>
            <person name="Cho E.-S."/>
            <person name="Hwang C.Y."/>
            <person name="Yoon D.J."/>
        </authorList>
    </citation>
    <scope>NUCLEOTIDE SEQUENCE [LARGE SCALE GENOMIC DNA]</scope>
    <source>
        <strain evidence="10 11">KIGAM252</strain>
    </source>
</reference>